<sequence>MAIAGTTDASPHHQDSSAGTTTLAPKKKKGEKRPRDDLPVSIGSEAAPVEAEIPSQEETAEPSSKKRKEGNQPPQAAGIVRPRETDVANPVHRSGSAGEPALNLASLDDLEDASGALASSTPGKSAVGASSRKKTLRVEFPDHVSFEYDGPTPLIYAPYKCAELFSQIKWGPKPLPSVSDLIFKDEFVDAARTKLLGDGSMNFVVEKYDTALKKTREALRKSEKAVAAKGKLLRRKKSEWRDEFVRMAEKRERAIARKKIQRERADAAEAELSIANVTIATLESRKASLMEEIGVKAEEHKKELGRLRDSRVYEVTKERMRVETEMIAKSNRHFGNLHEWWTRRTPFDTAQCLEALKSGGRDIPQDVIDTLAAREKQFEEKASKLDPGEIPEIDLTLSPLHLDSQFVDMRTFSWLIRGLLWFSEAPLIFPEPRSLHLVPQGKDRRKPMRRPSLLRLLMREQSPSGRMSLRSQTLLFRTQRVIRVKGRIKMMAVRRLIRSIVERRLVSKLTLPKVSRRFVKARRRFMLRASMRSGRCVLILRSHPLVVEPLRRSGLKTPRSNFVAFFLLSFHGTLALDVFPCPFC</sequence>
<organism evidence="3 4">
    <name type="scientific">Brassica carinata</name>
    <name type="common">Ethiopian mustard</name>
    <name type="synonym">Abyssinian cabbage</name>
    <dbReference type="NCBI Taxonomy" id="52824"/>
    <lineage>
        <taxon>Eukaryota</taxon>
        <taxon>Viridiplantae</taxon>
        <taxon>Streptophyta</taxon>
        <taxon>Embryophyta</taxon>
        <taxon>Tracheophyta</taxon>
        <taxon>Spermatophyta</taxon>
        <taxon>Magnoliopsida</taxon>
        <taxon>eudicotyledons</taxon>
        <taxon>Gunneridae</taxon>
        <taxon>Pentapetalae</taxon>
        <taxon>rosids</taxon>
        <taxon>malvids</taxon>
        <taxon>Brassicales</taxon>
        <taxon>Brassicaceae</taxon>
        <taxon>Brassiceae</taxon>
        <taxon>Brassica</taxon>
    </lineage>
</organism>
<protein>
    <submittedName>
        <fullName evidence="3">Uncharacterized protein</fullName>
    </submittedName>
</protein>
<proteinExistence type="predicted"/>
<dbReference type="AlphaFoldDB" id="A0A8X7UTQ7"/>
<dbReference type="EMBL" id="JAAMPC010000010">
    <property type="protein sequence ID" value="KAG2288276.1"/>
    <property type="molecule type" value="Genomic_DNA"/>
</dbReference>
<comment type="caution">
    <text evidence="3">The sequence shown here is derived from an EMBL/GenBank/DDBJ whole genome shotgun (WGS) entry which is preliminary data.</text>
</comment>
<evidence type="ECO:0000313" key="4">
    <source>
        <dbReference type="Proteomes" id="UP000886595"/>
    </source>
</evidence>
<keyword evidence="4" id="KW-1185">Reference proteome</keyword>
<evidence type="ECO:0000256" key="1">
    <source>
        <dbReference type="SAM" id="Coils"/>
    </source>
</evidence>
<keyword evidence="1" id="KW-0175">Coiled coil</keyword>
<evidence type="ECO:0000256" key="2">
    <source>
        <dbReference type="SAM" id="MobiDB-lite"/>
    </source>
</evidence>
<evidence type="ECO:0000313" key="3">
    <source>
        <dbReference type="EMBL" id="KAG2288276.1"/>
    </source>
</evidence>
<reference evidence="3 4" key="1">
    <citation type="submission" date="2020-02" db="EMBL/GenBank/DDBJ databases">
        <authorList>
            <person name="Ma Q."/>
            <person name="Huang Y."/>
            <person name="Song X."/>
            <person name="Pei D."/>
        </authorList>
    </citation>
    <scope>NUCLEOTIDE SEQUENCE [LARGE SCALE GENOMIC DNA]</scope>
    <source>
        <strain evidence="3">Sxm20200214</strain>
        <tissue evidence="3">Leaf</tissue>
    </source>
</reference>
<gene>
    <name evidence="3" type="ORF">Bca52824_047880</name>
</gene>
<dbReference type="Proteomes" id="UP000886595">
    <property type="component" value="Unassembled WGS sequence"/>
</dbReference>
<name>A0A8X7UTQ7_BRACI</name>
<accession>A0A8X7UTQ7</accession>
<feature type="region of interest" description="Disordered" evidence="2">
    <location>
        <begin position="1"/>
        <end position="101"/>
    </location>
</feature>
<feature type="coiled-coil region" evidence="1">
    <location>
        <begin position="251"/>
        <end position="285"/>
    </location>
</feature>